<evidence type="ECO:0000313" key="2">
    <source>
        <dbReference type="Proteomes" id="UP000821866"/>
    </source>
</evidence>
<keyword evidence="2" id="KW-1185">Reference proteome</keyword>
<comment type="caution">
    <text evidence="1">The sequence shown here is derived from an EMBL/GenBank/DDBJ whole genome shotgun (WGS) entry which is preliminary data.</text>
</comment>
<reference evidence="1" key="2">
    <citation type="submission" date="2021-09" db="EMBL/GenBank/DDBJ databases">
        <authorList>
            <person name="Jia N."/>
            <person name="Wang J."/>
            <person name="Shi W."/>
            <person name="Du L."/>
            <person name="Sun Y."/>
            <person name="Zhan W."/>
            <person name="Jiang J."/>
            <person name="Wang Q."/>
            <person name="Zhang B."/>
            <person name="Ji P."/>
            <person name="Sakyi L.B."/>
            <person name="Cui X."/>
            <person name="Yuan T."/>
            <person name="Jiang B."/>
            <person name="Yang W."/>
            <person name="Lam T.T.-Y."/>
            <person name="Chang Q."/>
            <person name="Ding S."/>
            <person name="Wang X."/>
            <person name="Zhu J."/>
            <person name="Ruan X."/>
            <person name="Zhao L."/>
            <person name="Wei J."/>
            <person name="Que T."/>
            <person name="Du C."/>
            <person name="Cheng J."/>
            <person name="Dai P."/>
            <person name="Han X."/>
            <person name="Huang E."/>
            <person name="Gao Y."/>
            <person name="Liu J."/>
            <person name="Shao H."/>
            <person name="Ye R."/>
            <person name="Li L."/>
            <person name="Wei W."/>
            <person name="Wang X."/>
            <person name="Wang C."/>
            <person name="Huo Q."/>
            <person name="Li W."/>
            <person name="Guo W."/>
            <person name="Chen H."/>
            <person name="Chen S."/>
            <person name="Zhou L."/>
            <person name="Zhou L."/>
            <person name="Ni X."/>
            <person name="Tian J."/>
            <person name="Zhou Y."/>
            <person name="Sheng Y."/>
            <person name="Liu T."/>
            <person name="Pan Y."/>
            <person name="Xia L."/>
            <person name="Li J."/>
            <person name="Zhao F."/>
            <person name="Cao W."/>
        </authorList>
    </citation>
    <scope>NUCLEOTIDE SEQUENCE</scope>
    <source>
        <strain evidence="1">Rmic-2018</strain>
        <tissue evidence="1">Larvae</tissue>
    </source>
</reference>
<protein>
    <submittedName>
        <fullName evidence="1">Uncharacterized protein</fullName>
    </submittedName>
</protein>
<gene>
    <name evidence="1" type="ORF">HPB51_003548</name>
</gene>
<proteinExistence type="predicted"/>
<accession>A0A9J6EQH6</accession>
<dbReference type="EMBL" id="JABSTU010000002">
    <property type="protein sequence ID" value="KAH8036658.1"/>
    <property type="molecule type" value="Genomic_DNA"/>
</dbReference>
<organism evidence="1 2">
    <name type="scientific">Rhipicephalus microplus</name>
    <name type="common">Cattle tick</name>
    <name type="synonym">Boophilus microplus</name>
    <dbReference type="NCBI Taxonomy" id="6941"/>
    <lineage>
        <taxon>Eukaryota</taxon>
        <taxon>Metazoa</taxon>
        <taxon>Ecdysozoa</taxon>
        <taxon>Arthropoda</taxon>
        <taxon>Chelicerata</taxon>
        <taxon>Arachnida</taxon>
        <taxon>Acari</taxon>
        <taxon>Parasitiformes</taxon>
        <taxon>Ixodida</taxon>
        <taxon>Ixodoidea</taxon>
        <taxon>Ixodidae</taxon>
        <taxon>Rhipicephalinae</taxon>
        <taxon>Rhipicephalus</taxon>
        <taxon>Boophilus</taxon>
    </lineage>
</organism>
<dbReference type="Proteomes" id="UP000821866">
    <property type="component" value="Chromosome 10"/>
</dbReference>
<reference evidence="1" key="1">
    <citation type="journal article" date="2020" name="Cell">
        <title>Large-Scale Comparative Analyses of Tick Genomes Elucidate Their Genetic Diversity and Vector Capacities.</title>
        <authorList>
            <consortium name="Tick Genome and Microbiome Consortium (TIGMIC)"/>
            <person name="Jia N."/>
            <person name="Wang J."/>
            <person name="Shi W."/>
            <person name="Du L."/>
            <person name="Sun Y."/>
            <person name="Zhan W."/>
            <person name="Jiang J.F."/>
            <person name="Wang Q."/>
            <person name="Zhang B."/>
            <person name="Ji P."/>
            <person name="Bell-Sakyi L."/>
            <person name="Cui X.M."/>
            <person name="Yuan T.T."/>
            <person name="Jiang B.G."/>
            <person name="Yang W.F."/>
            <person name="Lam T.T."/>
            <person name="Chang Q.C."/>
            <person name="Ding S.J."/>
            <person name="Wang X.J."/>
            <person name="Zhu J.G."/>
            <person name="Ruan X.D."/>
            <person name="Zhao L."/>
            <person name="Wei J.T."/>
            <person name="Ye R.Z."/>
            <person name="Que T.C."/>
            <person name="Du C.H."/>
            <person name="Zhou Y.H."/>
            <person name="Cheng J.X."/>
            <person name="Dai P.F."/>
            <person name="Guo W.B."/>
            <person name="Han X.H."/>
            <person name="Huang E.J."/>
            <person name="Li L.F."/>
            <person name="Wei W."/>
            <person name="Gao Y.C."/>
            <person name="Liu J.Z."/>
            <person name="Shao H.Z."/>
            <person name="Wang X."/>
            <person name="Wang C.C."/>
            <person name="Yang T.C."/>
            <person name="Huo Q.B."/>
            <person name="Li W."/>
            <person name="Chen H.Y."/>
            <person name="Chen S.E."/>
            <person name="Zhou L.G."/>
            <person name="Ni X.B."/>
            <person name="Tian J.H."/>
            <person name="Sheng Y."/>
            <person name="Liu T."/>
            <person name="Pan Y.S."/>
            <person name="Xia L.Y."/>
            <person name="Li J."/>
            <person name="Zhao F."/>
            <person name="Cao W.C."/>
        </authorList>
    </citation>
    <scope>NUCLEOTIDE SEQUENCE</scope>
    <source>
        <strain evidence="1">Rmic-2018</strain>
    </source>
</reference>
<sequence>MCDPFVTGVASPQLQSRLSLEGDTLTFDHAIEIALLSQRAELKSEGFLIPLSASHTKTHVGMTLLNKARMVVARTRHAAVSQPPSLATRSTNKLAICRWRAHGFGAGTLADMSLMQLLLVQVPLLLVSAIHFVAAERSTQPFLSDPWSASTVSRLSSTRVHGSSSVVRGTCGPSHGGISEDQPINLGQQNSRGADQAYIGTQHDGFVGFGAAHLPTCR</sequence>
<evidence type="ECO:0000313" key="1">
    <source>
        <dbReference type="EMBL" id="KAH8036658.1"/>
    </source>
</evidence>
<dbReference type="AlphaFoldDB" id="A0A9J6EQH6"/>
<name>A0A9J6EQH6_RHIMP</name>